<evidence type="ECO:0000313" key="3">
    <source>
        <dbReference type="RefSeq" id="XP_011637714.1"/>
    </source>
</evidence>
<name>A0A6I9X0C3_9HYME</name>
<evidence type="ECO:0000256" key="1">
    <source>
        <dbReference type="SAM" id="MobiDB-lite"/>
    </source>
</evidence>
<organism evidence="2 3">
    <name type="scientific">Pogonomyrmex barbatus</name>
    <name type="common">red harvester ant</name>
    <dbReference type="NCBI Taxonomy" id="144034"/>
    <lineage>
        <taxon>Eukaryota</taxon>
        <taxon>Metazoa</taxon>
        <taxon>Ecdysozoa</taxon>
        <taxon>Arthropoda</taxon>
        <taxon>Hexapoda</taxon>
        <taxon>Insecta</taxon>
        <taxon>Pterygota</taxon>
        <taxon>Neoptera</taxon>
        <taxon>Endopterygota</taxon>
        <taxon>Hymenoptera</taxon>
        <taxon>Apocrita</taxon>
        <taxon>Aculeata</taxon>
        <taxon>Formicoidea</taxon>
        <taxon>Formicidae</taxon>
        <taxon>Myrmicinae</taxon>
        <taxon>Pogonomyrmex</taxon>
    </lineage>
</organism>
<protein>
    <submittedName>
        <fullName evidence="3">Uncharacterized protein LOC105427600</fullName>
    </submittedName>
</protein>
<reference evidence="3" key="1">
    <citation type="submission" date="2025-08" db="UniProtKB">
        <authorList>
            <consortium name="RefSeq"/>
        </authorList>
    </citation>
    <scope>IDENTIFICATION</scope>
</reference>
<dbReference type="AlphaFoldDB" id="A0A6I9X0C3"/>
<feature type="compositionally biased region" description="Basic residues" evidence="1">
    <location>
        <begin position="12"/>
        <end position="24"/>
    </location>
</feature>
<evidence type="ECO:0000313" key="2">
    <source>
        <dbReference type="Proteomes" id="UP000504615"/>
    </source>
</evidence>
<accession>A0A6I9X0C3</accession>
<feature type="region of interest" description="Disordered" evidence="1">
    <location>
        <begin position="1"/>
        <end position="70"/>
    </location>
</feature>
<dbReference type="RefSeq" id="XP_011637714.1">
    <property type="nucleotide sequence ID" value="XM_011639412.2"/>
</dbReference>
<proteinExistence type="predicted"/>
<dbReference type="GeneID" id="105427600"/>
<sequence length="138" mass="15541">MRTIREQFWSNPRKKRPLRSRSLRNVKAEGLSSPDDVSNSTETNHELRSAEVVAQSSHHPKARSASGARPSISFPTMQVVCHQHTCRSRAFDHVSGPLLPTNRRIGTFVSRDIAHKSLGVILSEEESEEDTMRTKLPD</sequence>
<dbReference type="Proteomes" id="UP000504615">
    <property type="component" value="Unplaced"/>
</dbReference>
<gene>
    <name evidence="3" type="primary">LOC105427600</name>
</gene>
<keyword evidence="2" id="KW-1185">Reference proteome</keyword>
<dbReference type="KEGG" id="pbar:105427600"/>